<dbReference type="SUPFAM" id="SSF52540">
    <property type="entry name" value="P-loop containing nucleoside triphosphate hydrolases"/>
    <property type="match status" value="1"/>
</dbReference>
<dbReference type="RefSeq" id="WP_029621953.1">
    <property type="nucleotide sequence ID" value="NZ_AEYW01000012.1"/>
</dbReference>
<evidence type="ECO:0000313" key="4">
    <source>
        <dbReference type="EMBL" id="RLK07628.1"/>
    </source>
</evidence>
<dbReference type="Gene3D" id="1.25.40.10">
    <property type="entry name" value="Tetratricopeptide repeat domain"/>
    <property type="match status" value="1"/>
</dbReference>
<dbReference type="SMART" id="SM00044">
    <property type="entry name" value="CYCc"/>
    <property type="match status" value="1"/>
</dbReference>
<sequence length="1000" mass="107343">MVLHPAGPNTDLGAMEHRHLTVMMVDLVGSTVLAQTLDPEDLLSTTLRYQKLVEHATNAFGGSVLQIVGDGVLVVFGWPSSCENNAERAMRSALRIHSDLAELSGPTELQCRIGIASGVVLVGDIALGSNIQPDAIFGSTLNLAARLQALAEPGGTLISAATRALGGEQLEFDGLGAKSLAGFDRPVPVYRLAGETRIQVLDKDRIPLIGRDAERAQLHAAWSDVETGKGRVIYLQGEAGIGKSHLIRDLRTSVGPQAWVTYHCSPFHVSSPFFPFISQIERWCGILDSDDIAIRRNRMTEHLGNILDDDQLGTLFFVLAPGPGDHGPASEEALRAEIVTIFRRVFEVLSREGPVLVVVEDLQWADPSTLSVLQAVAEHLSKLPVLLLLAGRNPVTRAMEERIPSLQITALSPLDDDTAAVLAGAASNAQLSDDTMAQIVTRGNGIPLFIKECATAMAASPERGLGAIPATLHDLLAQQIDEVGELRRTAVEAAVIGSTFGVPMMAHISGISEAEADEAIHQLASTGLLQHLPGTGKNATGAWRFRHELVREAAYQSLVRDRRAHLHRRAAEALNAQPEAARKPEQIARHWELAGAPGKAVAAWIEAARINLRRHANQEGAQHVRNGLRLLQKLPAEHREEAELSLQFLLAAAERVRIGYGADSAISAFDRSFELSKKLGDRRTLVRAGRGLFTAAMVKGDYRKAEHWGQAMIDAHDDHHTCMVGNYIRGSALAPRGQFIAAATALEKAALHAEAHAAEAGNDPDVAAMLQIESMAALVDSFLGKTERALARAKSAVDAAGVLGQSLTVANAMHWQTEIYMQTDHPDYPHMAKTFAKIVRDSVGPYYNAVATAHLAGASIRSGEPAKGVALLQSAWEKMHATGAKAAGVLVHTELARGFLALGQIPQGLEAVDAGLRFADQTGERNYEAELNRIRAALLAKQEDASDEAEAACRTAIQVARDQGAALYEKRALEDLARLRPVDPEIAARLAKLNDAGVSA</sequence>
<dbReference type="STRING" id="981384.GCA_000192475_02352"/>
<dbReference type="PANTHER" id="PTHR16305:SF28">
    <property type="entry name" value="GUANYLATE CYCLASE DOMAIN-CONTAINING PROTEIN"/>
    <property type="match status" value="1"/>
</dbReference>
<dbReference type="InterPro" id="IPR027417">
    <property type="entry name" value="P-loop_NTPase"/>
</dbReference>
<dbReference type="GO" id="GO:0005737">
    <property type="term" value="C:cytoplasm"/>
    <property type="evidence" value="ECO:0007669"/>
    <property type="project" value="TreeGrafter"/>
</dbReference>
<dbReference type="PANTHER" id="PTHR16305">
    <property type="entry name" value="TESTICULAR SOLUBLE ADENYLYL CYCLASE"/>
    <property type="match status" value="1"/>
</dbReference>
<reference evidence="4 5" key="1">
    <citation type="submission" date="2018-10" db="EMBL/GenBank/DDBJ databases">
        <title>Genomic Encyclopedia of Archaeal and Bacterial Type Strains, Phase II (KMG-II): from individual species to whole genera.</title>
        <authorList>
            <person name="Goeker M."/>
        </authorList>
    </citation>
    <scope>NUCLEOTIDE SEQUENCE [LARGE SCALE GENOMIC DNA]</scope>
    <source>
        <strain evidence="4 5">DSM 29317</strain>
    </source>
</reference>
<accession>A0A497ZK00</accession>
<dbReference type="InterPro" id="IPR011990">
    <property type="entry name" value="TPR-like_helical_dom_sf"/>
</dbReference>
<protein>
    <submittedName>
        <fullName evidence="4">Adenylate/guanylate cyclase family protein</fullName>
    </submittedName>
</protein>
<dbReference type="Pfam" id="PF13191">
    <property type="entry name" value="AAA_16"/>
    <property type="match status" value="1"/>
</dbReference>
<keyword evidence="1" id="KW-0547">Nucleotide-binding</keyword>
<dbReference type="GO" id="GO:0035556">
    <property type="term" value="P:intracellular signal transduction"/>
    <property type="evidence" value="ECO:0007669"/>
    <property type="project" value="InterPro"/>
</dbReference>
<dbReference type="SUPFAM" id="SSF55073">
    <property type="entry name" value="Nucleotide cyclase"/>
    <property type="match status" value="1"/>
</dbReference>
<name>A0A497ZK00_9RHOB</name>
<dbReference type="GO" id="GO:0004016">
    <property type="term" value="F:adenylate cyclase activity"/>
    <property type="evidence" value="ECO:0007669"/>
    <property type="project" value="UniProtKB-ARBA"/>
</dbReference>
<evidence type="ECO:0000256" key="1">
    <source>
        <dbReference type="ARBA" id="ARBA00022741"/>
    </source>
</evidence>
<feature type="domain" description="Guanylate cyclase" evidence="3">
    <location>
        <begin position="21"/>
        <end position="148"/>
    </location>
</feature>
<organism evidence="4 5">
    <name type="scientific">Ruegeria conchae</name>
    <dbReference type="NCBI Taxonomy" id="981384"/>
    <lineage>
        <taxon>Bacteria</taxon>
        <taxon>Pseudomonadati</taxon>
        <taxon>Pseudomonadota</taxon>
        <taxon>Alphaproteobacteria</taxon>
        <taxon>Rhodobacterales</taxon>
        <taxon>Roseobacteraceae</taxon>
        <taxon>Ruegeria</taxon>
    </lineage>
</organism>
<dbReference type="Proteomes" id="UP000271700">
    <property type="component" value="Unassembled WGS sequence"/>
</dbReference>
<evidence type="ECO:0000256" key="2">
    <source>
        <dbReference type="ARBA" id="ARBA00022840"/>
    </source>
</evidence>
<dbReference type="PROSITE" id="PS50125">
    <property type="entry name" value="GUANYLATE_CYCLASE_2"/>
    <property type="match status" value="1"/>
</dbReference>
<keyword evidence="5" id="KW-1185">Reference proteome</keyword>
<dbReference type="GO" id="GO:0005524">
    <property type="term" value="F:ATP binding"/>
    <property type="evidence" value="ECO:0007669"/>
    <property type="project" value="UniProtKB-KW"/>
</dbReference>
<keyword evidence="2" id="KW-0067">ATP-binding</keyword>
<proteinExistence type="predicted"/>
<dbReference type="InterPro" id="IPR001054">
    <property type="entry name" value="A/G_cyclase"/>
</dbReference>
<comment type="caution">
    <text evidence="4">The sequence shown here is derived from an EMBL/GenBank/DDBJ whole genome shotgun (WGS) entry which is preliminary data.</text>
</comment>
<gene>
    <name evidence="4" type="ORF">CLV75_2755</name>
</gene>
<dbReference type="AlphaFoldDB" id="A0A497ZK00"/>
<dbReference type="Gene3D" id="3.40.50.300">
    <property type="entry name" value="P-loop containing nucleotide triphosphate hydrolases"/>
    <property type="match status" value="1"/>
</dbReference>
<evidence type="ECO:0000259" key="3">
    <source>
        <dbReference type="PROSITE" id="PS50125"/>
    </source>
</evidence>
<dbReference type="CDD" id="cd07302">
    <property type="entry name" value="CHD"/>
    <property type="match status" value="1"/>
</dbReference>
<dbReference type="GO" id="GO:0009190">
    <property type="term" value="P:cyclic nucleotide biosynthetic process"/>
    <property type="evidence" value="ECO:0007669"/>
    <property type="project" value="InterPro"/>
</dbReference>
<dbReference type="InterPro" id="IPR029787">
    <property type="entry name" value="Nucleotide_cyclase"/>
</dbReference>
<dbReference type="Pfam" id="PF00211">
    <property type="entry name" value="Guanylate_cyc"/>
    <property type="match status" value="1"/>
</dbReference>
<dbReference type="InterPro" id="IPR041664">
    <property type="entry name" value="AAA_16"/>
</dbReference>
<evidence type="ECO:0000313" key="5">
    <source>
        <dbReference type="Proteomes" id="UP000271700"/>
    </source>
</evidence>
<dbReference type="EMBL" id="RCCT01000003">
    <property type="protein sequence ID" value="RLK07628.1"/>
    <property type="molecule type" value="Genomic_DNA"/>
</dbReference>
<dbReference type="Gene3D" id="3.30.70.1230">
    <property type="entry name" value="Nucleotide cyclase"/>
    <property type="match status" value="1"/>
</dbReference>
<dbReference type="OrthoDB" id="341967at2"/>